<dbReference type="Pfam" id="PF26121">
    <property type="entry name" value="HTH_CDT1"/>
    <property type="match status" value="1"/>
</dbReference>
<evidence type="ECO:0000256" key="3">
    <source>
        <dbReference type="SAM" id="MobiDB-lite"/>
    </source>
</evidence>
<gene>
    <name evidence="5" type="ORF">A9Z42_0028030</name>
</gene>
<keyword evidence="2" id="KW-0131">Cell cycle</keyword>
<protein>
    <recommendedName>
        <fullName evidence="4">DNA replication factor Cdt1 C-terminal domain-containing protein</fullName>
    </recommendedName>
</protein>
<feature type="region of interest" description="Disordered" evidence="3">
    <location>
        <begin position="1"/>
        <end position="83"/>
    </location>
</feature>
<feature type="compositionally biased region" description="Polar residues" evidence="3">
    <location>
        <begin position="12"/>
        <end position="25"/>
    </location>
</feature>
<dbReference type="InterPro" id="IPR038090">
    <property type="entry name" value="Cdt1_C_WH_dom_sf"/>
</dbReference>
<dbReference type="AlphaFoldDB" id="A0A2H2Z3M6"/>
<dbReference type="InterPro" id="IPR032054">
    <property type="entry name" value="Cdt1_C"/>
</dbReference>
<name>A0A2H2Z3M6_TRIPA</name>
<dbReference type="Pfam" id="PF16679">
    <property type="entry name" value="CDT1_C"/>
    <property type="match status" value="1"/>
</dbReference>
<evidence type="ECO:0000313" key="6">
    <source>
        <dbReference type="Proteomes" id="UP000219286"/>
    </source>
</evidence>
<comment type="similarity">
    <text evidence="1">Belongs to the Cdt1 family.</text>
</comment>
<accession>A0A2H2Z3M6</accession>
<reference evidence="5 6" key="1">
    <citation type="journal article" date="2015" name="Genome Announc.">
        <title>Genome sequence and annotation of Trichoderma parareesei, the ancestor of the cellulase producer Trichoderma reesei.</title>
        <authorList>
            <person name="Yang D."/>
            <person name="Pomraning K."/>
            <person name="Kopchinskiy A."/>
            <person name="Karimi Aghcheh R."/>
            <person name="Atanasova L."/>
            <person name="Chenthamara K."/>
            <person name="Baker S.E."/>
            <person name="Zhang R."/>
            <person name="Shen Q."/>
            <person name="Freitag M."/>
            <person name="Kubicek C.P."/>
            <person name="Druzhinina I.S."/>
        </authorList>
    </citation>
    <scope>NUCLEOTIDE SEQUENCE [LARGE SCALE GENOMIC DNA]</scope>
    <source>
        <strain evidence="5 6">CBS 125925</strain>
    </source>
</reference>
<feature type="region of interest" description="Disordered" evidence="3">
    <location>
        <begin position="114"/>
        <end position="137"/>
    </location>
</feature>
<evidence type="ECO:0000256" key="2">
    <source>
        <dbReference type="ARBA" id="ARBA00023306"/>
    </source>
</evidence>
<dbReference type="Proteomes" id="UP000219286">
    <property type="component" value="Unassembled WGS sequence"/>
</dbReference>
<feature type="compositionally biased region" description="Basic and acidic residues" evidence="3">
    <location>
        <begin position="52"/>
        <end position="61"/>
    </location>
</feature>
<evidence type="ECO:0000313" key="5">
    <source>
        <dbReference type="EMBL" id="OTA02433.1"/>
    </source>
</evidence>
<sequence>MPRTTRRRQVEAPSTAQPISNFTRVSKSRACPDTAKKDAGVSRNESTRKRKATVDEAEGNHARVTRRTVSFPPSSDDELVAATPSKRACRRVSSDEAALKVEVKLAVKAAAPAPAPVKPAPKAPVKGKKVAKPTSSRAAVAHKPSESTIIAKSKQDVRTKTVQTKLDAFRLTGQKKEQGKTSGIDSEFAPELVDLIRLHKAFLKIITLQIAHSGTIAPIDISSITPNISRSWGKRQVTVDDIRRCIAIQTSTRAADVVSPFIVSDYGRGKICIELHPGHTNGAVSINEDRLCRQFEENLRDLCAGRAHGDMADDVDVPLASLTLDELPRAEIRIMDIGIKANPILTKGHNALSALKGGMLAKQQEKESKQQAATAMVNPDGTKMSLLDRLRYKQIAKANEPLPLSGPELQRRAALNRVIDVAATISMLSLANPASLPRQAFTMGLISDKLKDSLRVPLSKEEGMICVRLIANEVAPEWLKVVTIGGRENVVVQRGSQPVDRVLQERVQKLLA</sequence>
<proteinExistence type="inferred from homology"/>
<dbReference type="OrthoDB" id="341730at2759"/>
<comment type="caution">
    <text evidence="5">The sequence shown here is derived from an EMBL/GenBank/DDBJ whole genome shotgun (WGS) entry which is preliminary data.</text>
</comment>
<feature type="domain" description="DNA replication factor Cdt1 C-terminal" evidence="4">
    <location>
        <begin position="385"/>
        <end position="485"/>
    </location>
</feature>
<organism evidence="5 6">
    <name type="scientific">Trichoderma parareesei</name>
    <name type="common">Filamentous fungus</name>
    <dbReference type="NCBI Taxonomy" id="858221"/>
    <lineage>
        <taxon>Eukaryota</taxon>
        <taxon>Fungi</taxon>
        <taxon>Dikarya</taxon>
        <taxon>Ascomycota</taxon>
        <taxon>Pezizomycotina</taxon>
        <taxon>Sordariomycetes</taxon>
        <taxon>Hypocreomycetidae</taxon>
        <taxon>Hypocreales</taxon>
        <taxon>Hypocreaceae</taxon>
        <taxon>Trichoderma</taxon>
    </lineage>
</organism>
<evidence type="ECO:0000256" key="1">
    <source>
        <dbReference type="ARBA" id="ARBA00008356"/>
    </source>
</evidence>
<keyword evidence="6" id="KW-1185">Reference proteome</keyword>
<dbReference type="Gene3D" id="1.10.10.1420">
    <property type="entry name" value="DNA replication factor Cdt1, C-terminal WH domain"/>
    <property type="match status" value="1"/>
</dbReference>
<dbReference type="EMBL" id="LFMI01000318">
    <property type="protein sequence ID" value="OTA02433.1"/>
    <property type="molecule type" value="Genomic_DNA"/>
</dbReference>
<evidence type="ECO:0000259" key="4">
    <source>
        <dbReference type="Pfam" id="PF16679"/>
    </source>
</evidence>